<sequence length="627" mass="66414">MHCASRAFLSLLALAIIGLAQITPFSVTGSLDSCTVSGTDYNSGGTITVNNWSIRVPQNLIVQLPVVWTPFPELCNAGALGFETTVVGNVVNNEVIAGQISVAQRFGLEGSQGFISAINSDGTLQIGGGGPRVRINDPDGLFGPKVDTNKYWVADTGSPSVTSFSGFPMCIPYSGNAGSCLSSNRPNGNSFRPADPLRMVPFKVGDFIEYSGLKIGSNELLASTIVCPSLHITTTASNTEPNYIRVEEFLVGVPDNAANVEFADIRVVGFLSSCSGATVTISAIEVDACTGEEKYRQIGTATPRQETRCKFDARIAPQAQAPFTREYRITTNSPVIKTKDGIEAGKYVQPVTEWIFPEVDVPGTFPPSYIFTDIRGLVQGDFLDGKQYGPLSPFPGANPPAPAKKCSPADVTSSNNPTTPASPDPSTPQTAPVASIAQITTAQRIGVEVALVGSNTAQGLSANDLVFKWVQTSPTTPSISITNSDSVRATFIGPKVTTEMSFNFELTICLKSNTSSCSKATTTVRVSATAPDTVTMDLYGWQSRQGGTITVSCSSNMWNGDNKAMTLVMNNGATSIRMSGGLGTGKWTYSSRSTSRPTNLKCVSDLKGESTTRIGTATTRRRRAAVQ</sequence>
<protein>
    <submittedName>
        <fullName evidence="3">Uncharacterized protein</fullName>
    </submittedName>
</protein>
<feature type="signal peptide" evidence="2">
    <location>
        <begin position="1"/>
        <end position="22"/>
    </location>
</feature>
<reference evidence="3" key="1">
    <citation type="submission" date="2020-01" db="EMBL/GenBank/DDBJ databases">
        <authorList>
            <consortium name="DOE Joint Genome Institute"/>
            <person name="Haridas S."/>
            <person name="Albert R."/>
            <person name="Binder M."/>
            <person name="Bloem J."/>
            <person name="Labutti K."/>
            <person name="Salamov A."/>
            <person name="Andreopoulos B."/>
            <person name="Baker S.E."/>
            <person name="Barry K."/>
            <person name="Bills G."/>
            <person name="Bluhm B.H."/>
            <person name="Cannon C."/>
            <person name="Castanera R."/>
            <person name="Culley D.E."/>
            <person name="Daum C."/>
            <person name="Ezra D."/>
            <person name="Gonzalez J.B."/>
            <person name="Henrissat B."/>
            <person name="Kuo A."/>
            <person name="Liang C."/>
            <person name="Lipzen A."/>
            <person name="Lutzoni F."/>
            <person name="Magnuson J."/>
            <person name="Mondo S."/>
            <person name="Nolan M."/>
            <person name="Ohm R."/>
            <person name="Pangilinan J."/>
            <person name="Park H.-J."/>
            <person name="Ramirez L."/>
            <person name="Alfaro M."/>
            <person name="Sun H."/>
            <person name="Tritt A."/>
            <person name="Yoshinaga Y."/>
            <person name="Zwiers L.-H."/>
            <person name="Turgeon B.G."/>
            <person name="Goodwin S.B."/>
            <person name="Spatafora J.W."/>
            <person name="Crous P.W."/>
            <person name="Grigoriev I.V."/>
        </authorList>
    </citation>
    <scope>NUCLEOTIDE SEQUENCE</scope>
    <source>
        <strain evidence="3">IPT5</strain>
    </source>
</reference>
<gene>
    <name evidence="3" type="ORF">T440DRAFT_528687</name>
</gene>
<keyword evidence="4" id="KW-1185">Reference proteome</keyword>
<proteinExistence type="predicted"/>
<feature type="compositionally biased region" description="Pro residues" evidence="1">
    <location>
        <begin position="392"/>
        <end position="402"/>
    </location>
</feature>
<evidence type="ECO:0000256" key="2">
    <source>
        <dbReference type="SAM" id="SignalP"/>
    </source>
</evidence>
<dbReference type="OrthoDB" id="2129641at2759"/>
<keyword evidence="2" id="KW-0732">Signal</keyword>
<feature type="region of interest" description="Disordered" evidence="1">
    <location>
        <begin position="389"/>
        <end position="432"/>
    </location>
</feature>
<dbReference type="AlphaFoldDB" id="A0A6A7B7J4"/>
<dbReference type="Proteomes" id="UP000799423">
    <property type="component" value="Unassembled WGS sequence"/>
</dbReference>
<dbReference type="EMBL" id="MU006302">
    <property type="protein sequence ID" value="KAF2851441.1"/>
    <property type="molecule type" value="Genomic_DNA"/>
</dbReference>
<evidence type="ECO:0000313" key="4">
    <source>
        <dbReference type="Proteomes" id="UP000799423"/>
    </source>
</evidence>
<feature type="chain" id="PRO_5025534175" evidence="2">
    <location>
        <begin position="23"/>
        <end position="627"/>
    </location>
</feature>
<evidence type="ECO:0000256" key="1">
    <source>
        <dbReference type="SAM" id="MobiDB-lite"/>
    </source>
</evidence>
<evidence type="ECO:0000313" key="3">
    <source>
        <dbReference type="EMBL" id="KAF2851441.1"/>
    </source>
</evidence>
<name>A0A6A7B7J4_9PLEO</name>
<organism evidence="3 4">
    <name type="scientific">Plenodomus tracheiphilus IPT5</name>
    <dbReference type="NCBI Taxonomy" id="1408161"/>
    <lineage>
        <taxon>Eukaryota</taxon>
        <taxon>Fungi</taxon>
        <taxon>Dikarya</taxon>
        <taxon>Ascomycota</taxon>
        <taxon>Pezizomycotina</taxon>
        <taxon>Dothideomycetes</taxon>
        <taxon>Pleosporomycetidae</taxon>
        <taxon>Pleosporales</taxon>
        <taxon>Pleosporineae</taxon>
        <taxon>Leptosphaeriaceae</taxon>
        <taxon>Plenodomus</taxon>
    </lineage>
</organism>
<accession>A0A6A7B7J4</accession>